<feature type="binding site" evidence="12">
    <location>
        <position position="95"/>
    </location>
    <ligand>
        <name>Mg(2+)</name>
        <dbReference type="ChEBI" id="CHEBI:18420"/>
        <label>1</label>
    </ligand>
</feature>
<dbReference type="HAMAP" id="MF_01855">
    <property type="entry name" value="FBPase_class1"/>
    <property type="match status" value="1"/>
</dbReference>
<dbReference type="PANTHER" id="PTHR11556">
    <property type="entry name" value="FRUCTOSE-1,6-BISPHOSPHATASE-RELATED"/>
    <property type="match status" value="1"/>
</dbReference>
<dbReference type="RefSeq" id="WP_338604428.1">
    <property type="nucleotide sequence ID" value="NZ_AP028679.1"/>
</dbReference>
<evidence type="ECO:0000256" key="1">
    <source>
        <dbReference type="ARBA" id="ARBA00001273"/>
    </source>
</evidence>
<comment type="catalytic activity">
    <reaction evidence="1 12">
        <text>beta-D-fructose 1,6-bisphosphate + H2O = beta-D-fructose 6-phosphate + phosphate</text>
        <dbReference type="Rhea" id="RHEA:11064"/>
        <dbReference type="ChEBI" id="CHEBI:15377"/>
        <dbReference type="ChEBI" id="CHEBI:32966"/>
        <dbReference type="ChEBI" id="CHEBI:43474"/>
        <dbReference type="ChEBI" id="CHEBI:57634"/>
        <dbReference type="EC" id="3.1.3.11"/>
    </reaction>
</comment>
<dbReference type="Gene3D" id="3.40.190.80">
    <property type="match status" value="1"/>
</dbReference>
<evidence type="ECO:0000313" key="17">
    <source>
        <dbReference type="Proteomes" id="UP001366166"/>
    </source>
</evidence>
<evidence type="ECO:0000256" key="4">
    <source>
        <dbReference type="ARBA" id="ARBA00013093"/>
    </source>
</evidence>
<feature type="binding site" evidence="12">
    <location>
        <position position="244"/>
    </location>
    <ligand>
        <name>substrate</name>
    </ligand>
</feature>
<comment type="cofactor">
    <cofactor evidence="12">
        <name>Mg(2+)</name>
        <dbReference type="ChEBI" id="CHEBI:18420"/>
    </cofactor>
    <text evidence="12">Binds 2 magnesium ions per subunit.</text>
</comment>
<feature type="binding site" evidence="12">
    <location>
        <position position="120"/>
    </location>
    <ligand>
        <name>Mg(2+)</name>
        <dbReference type="ChEBI" id="CHEBI:18420"/>
        <label>2</label>
    </ligand>
</feature>
<accession>A0AAU9E862</accession>
<dbReference type="PIRSF" id="PIRSF000904">
    <property type="entry name" value="FBPtase_SBPase"/>
    <property type="match status" value="1"/>
</dbReference>
<feature type="domain" description="Fructose-1-6-bisphosphatase class 1 C-terminal" evidence="15">
    <location>
        <begin position="202"/>
        <end position="333"/>
    </location>
</feature>
<proteinExistence type="inferred from homology"/>
<feature type="binding site" evidence="12">
    <location>
        <position position="283"/>
    </location>
    <ligand>
        <name>Mg(2+)</name>
        <dbReference type="ChEBI" id="CHEBI:18420"/>
        <label>2</label>
    </ligand>
</feature>
<keyword evidence="9 12" id="KW-0119">Carbohydrate metabolism</keyword>
<evidence type="ECO:0000256" key="9">
    <source>
        <dbReference type="ARBA" id="ARBA00023277"/>
    </source>
</evidence>
<evidence type="ECO:0000313" key="16">
    <source>
        <dbReference type="EMBL" id="BEQ13110.1"/>
    </source>
</evidence>
<dbReference type="InterPro" id="IPR044015">
    <property type="entry name" value="FBPase_C_dom"/>
</dbReference>
<dbReference type="FunFam" id="3.30.540.10:FF:000002">
    <property type="entry name" value="Fructose-1,6-bisphosphatase class 1"/>
    <property type="match status" value="1"/>
</dbReference>
<dbReference type="PRINTS" id="PR00115">
    <property type="entry name" value="F16BPHPHTASE"/>
</dbReference>
<feature type="binding site" evidence="12">
    <location>
        <position position="117"/>
    </location>
    <ligand>
        <name>Mg(2+)</name>
        <dbReference type="ChEBI" id="CHEBI:18420"/>
        <label>1</label>
    </ligand>
</feature>
<evidence type="ECO:0000259" key="14">
    <source>
        <dbReference type="Pfam" id="PF00316"/>
    </source>
</evidence>
<feature type="binding site" evidence="12">
    <location>
        <begin position="120"/>
        <end position="123"/>
    </location>
    <ligand>
        <name>substrate</name>
    </ligand>
</feature>
<evidence type="ECO:0000256" key="7">
    <source>
        <dbReference type="ARBA" id="ARBA00022801"/>
    </source>
</evidence>
<dbReference type="GO" id="GO:0030388">
    <property type="term" value="P:fructose 1,6-bisphosphate metabolic process"/>
    <property type="evidence" value="ECO:0007669"/>
    <property type="project" value="TreeGrafter"/>
</dbReference>
<dbReference type="InterPro" id="IPR033391">
    <property type="entry name" value="FBPase_N"/>
</dbReference>
<dbReference type="NCBIfam" id="NF006779">
    <property type="entry name" value="PRK09293.1-3"/>
    <property type="match status" value="1"/>
</dbReference>
<organism evidence="16 17">
    <name type="scientific">Desulfoferula mesophila</name>
    <dbReference type="NCBI Taxonomy" id="3058419"/>
    <lineage>
        <taxon>Bacteria</taxon>
        <taxon>Pseudomonadati</taxon>
        <taxon>Thermodesulfobacteriota</taxon>
        <taxon>Desulfarculia</taxon>
        <taxon>Desulfarculales</taxon>
        <taxon>Desulfarculaceae</taxon>
        <taxon>Desulfoferula</taxon>
    </lineage>
</organism>
<dbReference type="InterPro" id="IPR000146">
    <property type="entry name" value="FBPase_class-1"/>
</dbReference>
<dbReference type="CDD" id="cd00354">
    <property type="entry name" value="FBPase"/>
    <property type="match status" value="1"/>
</dbReference>
<dbReference type="GO" id="GO:0042132">
    <property type="term" value="F:fructose 1,6-bisphosphate 1-phosphatase activity"/>
    <property type="evidence" value="ECO:0007669"/>
    <property type="project" value="UniProtKB-UniRule"/>
</dbReference>
<comment type="subunit">
    <text evidence="12">Homotetramer.</text>
</comment>
<comment type="pathway">
    <text evidence="2">Carbohydrate biosynthesis; Calvin cycle.</text>
</comment>
<dbReference type="PANTHER" id="PTHR11556:SF35">
    <property type="entry name" value="SEDOHEPTULOSE-1,7-BISPHOSPHATASE, CHLOROPLASTIC"/>
    <property type="match status" value="1"/>
</dbReference>
<dbReference type="PROSITE" id="PS00124">
    <property type="entry name" value="FBPASE"/>
    <property type="match status" value="1"/>
</dbReference>
<evidence type="ECO:0000256" key="2">
    <source>
        <dbReference type="ARBA" id="ARBA00005215"/>
    </source>
</evidence>
<feature type="binding site" evidence="12">
    <location>
        <position position="277"/>
    </location>
    <ligand>
        <name>substrate</name>
    </ligand>
</feature>
<dbReference type="GO" id="GO:0005986">
    <property type="term" value="P:sucrose biosynthetic process"/>
    <property type="evidence" value="ECO:0007669"/>
    <property type="project" value="TreeGrafter"/>
</dbReference>
<keyword evidence="17" id="KW-1185">Reference proteome</keyword>
<feature type="binding site" evidence="12">
    <location>
        <position position="119"/>
    </location>
    <ligand>
        <name>Mg(2+)</name>
        <dbReference type="ChEBI" id="CHEBI:18420"/>
        <label>1</label>
    </ligand>
</feature>
<dbReference type="Pfam" id="PF18913">
    <property type="entry name" value="FBPase_C"/>
    <property type="match status" value="1"/>
</dbReference>
<evidence type="ECO:0000256" key="8">
    <source>
        <dbReference type="ARBA" id="ARBA00022842"/>
    </source>
</evidence>
<protein>
    <recommendedName>
        <fullName evidence="10 12">Fructose-1,6-bisphosphatase class 1</fullName>
        <shortName evidence="12">FBPase class 1</shortName>
        <ecNumber evidence="4 12">3.1.3.11</ecNumber>
    </recommendedName>
    <alternativeName>
        <fullName evidence="11 12">D-fructose-1,6-bisphosphate 1-phosphohydrolase class 1</fullName>
    </alternativeName>
</protein>
<name>A0AAU9E862_9BACT</name>
<dbReference type="SUPFAM" id="SSF56655">
    <property type="entry name" value="Carbohydrate phosphatase"/>
    <property type="match status" value="1"/>
</dbReference>
<dbReference type="Proteomes" id="UP001366166">
    <property type="component" value="Chromosome"/>
</dbReference>
<evidence type="ECO:0000256" key="13">
    <source>
        <dbReference type="RuleBase" id="RU000508"/>
    </source>
</evidence>
<dbReference type="EC" id="3.1.3.11" evidence="4 12"/>
<dbReference type="GO" id="GO:0006002">
    <property type="term" value="P:fructose 6-phosphate metabolic process"/>
    <property type="evidence" value="ECO:0007669"/>
    <property type="project" value="TreeGrafter"/>
</dbReference>
<dbReference type="GO" id="GO:0006094">
    <property type="term" value="P:gluconeogenesis"/>
    <property type="evidence" value="ECO:0007669"/>
    <property type="project" value="UniProtKB-UniRule"/>
</dbReference>
<dbReference type="Gene3D" id="3.30.540.10">
    <property type="entry name" value="Fructose-1,6-Bisphosphatase, subunit A, domain 1"/>
    <property type="match status" value="1"/>
</dbReference>
<dbReference type="PIRSF" id="PIRSF500210">
    <property type="entry name" value="FBPtase"/>
    <property type="match status" value="1"/>
</dbReference>
<dbReference type="AlphaFoldDB" id="A0AAU9E862"/>
<dbReference type="Pfam" id="PF00316">
    <property type="entry name" value="FBPase"/>
    <property type="match status" value="1"/>
</dbReference>
<dbReference type="GO" id="GO:0000287">
    <property type="term" value="F:magnesium ion binding"/>
    <property type="evidence" value="ECO:0007669"/>
    <property type="project" value="UniProtKB-UniRule"/>
</dbReference>
<keyword evidence="7 12" id="KW-0378">Hydrolase</keyword>
<dbReference type="GO" id="GO:0006000">
    <property type="term" value="P:fructose metabolic process"/>
    <property type="evidence" value="ECO:0007669"/>
    <property type="project" value="TreeGrafter"/>
</dbReference>
<comment type="caution">
    <text evidence="12">Lacks conserved residue(s) required for the propagation of feature annotation.</text>
</comment>
<dbReference type="EMBL" id="AP028679">
    <property type="protein sequence ID" value="BEQ13110.1"/>
    <property type="molecule type" value="Genomic_DNA"/>
</dbReference>
<keyword evidence="6 12" id="KW-0479">Metal-binding</keyword>
<feature type="binding site" evidence="12">
    <location>
        <position position="212"/>
    </location>
    <ligand>
        <name>substrate</name>
    </ligand>
</feature>
<feature type="binding site" evidence="12">
    <location>
        <position position="117"/>
    </location>
    <ligand>
        <name>Mg(2+)</name>
        <dbReference type="ChEBI" id="CHEBI:18420"/>
        <label>2</label>
    </ligand>
</feature>
<evidence type="ECO:0000256" key="10">
    <source>
        <dbReference type="ARBA" id="ARBA00072069"/>
    </source>
</evidence>
<keyword evidence="8 12" id="KW-0460">Magnesium</keyword>
<feature type="domain" description="Fructose-1-6-bisphosphatase class I N-terminal" evidence="14">
    <location>
        <begin position="8"/>
        <end position="198"/>
    </location>
</feature>
<sequence>MNPSGTGITITNHILEQQYASAGATGAFTHLLNEIVMAAKIINSETTKAGLVDILGSTGRRNVQGETVKKLDEFAHGLMVDRLYRSGHVAMLASEEDADPIDPPRDTKVGEYIVMFDPLDGSSNIDANVSIGTIFSILKRVSTGPECTMADFLQPGFKQVAAGYVLYGSSTMLVYSTGNGVSGFTLDPSVGEFLLSHPNITVPQRGKIVSANMGYWDYWDDNLKNYLRYLRAKTDTKPVYSLRYIGSMVADIHRTLLYGGIFLYPNDTKDPKKPWGKLRLLYECNPMGYLIEQAGGLADTGKGRVLEVEPTELHQRVPFIAGSREDVEEAIAFISGQRCE</sequence>
<evidence type="ECO:0000256" key="12">
    <source>
        <dbReference type="HAMAP-Rule" id="MF_01855"/>
    </source>
</evidence>
<gene>
    <name evidence="12 16" type="primary">fbp</name>
    <name evidence="16" type="ORF">FAK_01760</name>
</gene>
<reference evidence="17" key="1">
    <citation type="journal article" date="2023" name="Arch. Microbiol.">
        <title>Desulfoferula mesophilus gen. nov. sp. nov., a mesophilic sulfate-reducing bacterium isolated from a brackish lake sediment.</title>
        <authorList>
            <person name="Watanabe T."/>
            <person name="Yabe T."/>
            <person name="Tsuji J.M."/>
            <person name="Fukui M."/>
        </authorList>
    </citation>
    <scope>NUCLEOTIDE SEQUENCE [LARGE SCALE GENOMIC DNA]</scope>
    <source>
        <strain evidence="17">12FAK</strain>
    </source>
</reference>
<dbReference type="GO" id="GO:0005829">
    <property type="term" value="C:cytosol"/>
    <property type="evidence" value="ECO:0007669"/>
    <property type="project" value="TreeGrafter"/>
</dbReference>
<evidence type="ECO:0000256" key="11">
    <source>
        <dbReference type="ARBA" id="ARBA00081210"/>
    </source>
</evidence>
<keyword evidence="5 12" id="KW-0963">Cytoplasm</keyword>
<dbReference type="FunFam" id="3.40.190.80:FF:000001">
    <property type="entry name" value="Fructose-1,6-bisphosphatase class 1"/>
    <property type="match status" value="1"/>
</dbReference>
<evidence type="ECO:0000256" key="6">
    <source>
        <dbReference type="ARBA" id="ARBA00022723"/>
    </source>
</evidence>
<comment type="subcellular location">
    <subcellularLocation>
        <location evidence="12">Cytoplasm</location>
    </subcellularLocation>
</comment>
<evidence type="ECO:0000256" key="5">
    <source>
        <dbReference type="ARBA" id="ARBA00022490"/>
    </source>
</evidence>
<evidence type="ECO:0000256" key="3">
    <source>
        <dbReference type="ARBA" id="ARBA00010941"/>
    </source>
</evidence>
<dbReference type="KEGG" id="dmp:FAK_01760"/>
<dbReference type="InterPro" id="IPR028343">
    <property type="entry name" value="FBPtase"/>
</dbReference>
<dbReference type="InterPro" id="IPR020548">
    <property type="entry name" value="Fructose_bisphosphatase_AS"/>
</dbReference>
<evidence type="ECO:0000259" key="15">
    <source>
        <dbReference type="Pfam" id="PF18913"/>
    </source>
</evidence>
<comment type="similarity">
    <text evidence="3 12 13">Belongs to the FBPase class 1 family.</text>
</comment>
<dbReference type="NCBIfam" id="NF006778">
    <property type="entry name" value="PRK09293.1-1"/>
    <property type="match status" value="1"/>
</dbReference>